<keyword evidence="3" id="KW-1185">Reference proteome</keyword>
<evidence type="ECO:0000313" key="2">
    <source>
        <dbReference type="EMBL" id="KAF6210257.1"/>
    </source>
</evidence>
<comment type="caution">
    <text evidence="2">The sequence shown here is derived from an EMBL/GenBank/DDBJ whole genome shotgun (WGS) entry which is preliminary data.</text>
</comment>
<dbReference type="Proteomes" id="UP000466442">
    <property type="component" value="Linkage Group LG5"/>
</dbReference>
<reference evidence="2" key="1">
    <citation type="journal article" date="2021" name="Mol. Ecol. Resour.">
        <title>Apolygus lucorum genome provides insights into omnivorousness and mesophyll feeding.</title>
        <authorList>
            <person name="Liu Y."/>
            <person name="Liu H."/>
            <person name="Wang H."/>
            <person name="Huang T."/>
            <person name="Liu B."/>
            <person name="Yang B."/>
            <person name="Yin L."/>
            <person name="Li B."/>
            <person name="Zhang Y."/>
            <person name="Zhang S."/>
            <person name="Jiang F."/>
            <person name="Zhang X."/>
            <person name="Ren Y."/>
            <person name="Wang B."/>
            <person name="Wang S."/>
            <person name="Lu Y."/>
            <person name="Wu K."/>
            <person name="Fan W."/>
            <person name="Wang G."/>
        </authorList>
    </citation>
    <scope>NUCLEOTIDE SEQUENCE</scope>
    <source>
        <strain evidence="2">12Hb</strain>
    </source>
</reference>
<sequence>MADNRKYSSGALKRKMKLEKEQQLDKLKAKSKLTRYFKPSSPTGDQEVTGAGIPGTSAPLEALGPYTFSSHGPNSAIPEKAQAEPPVSAQVSGELAIPSSSIPPMSDCATPESPPHLVIHPSSEGLALPEIALIPLWIFMDGNDHLLSPHPLTMPTPSMGTFFDLLDMIVFKGTAVHPLNGIGPLIPLWISPSLGPARSKSLMVMQEMPQKHPI</sequence>
<proteinExistence type="predicted"/>
<protein>
    <submittedName>
        <fullName evidence="2">Uncharacterized protein</fullName>
    </submittedName>
</protein>
<gene>
    <name evidence="2" type="ORF">GE061_013361</name>
</gene>
<dbReference type="EMBL" id="WIXP02000005">
    <property type="protein sequence ID" value="KAF6210257.1"/>
    <property type="molecule type" value="Genomic_DNA"/>
</dbReference>
<feature type="region of interest" description="Disordered" evidence="1">
    <location>
        <begin position="1"/>
        <end position="86"/>
    </location>
</feature>
<feature type="compositionally biased region" description="Basic and acidic residues" evidence="1">
    <location>
        <begin position="18"/>
        <end position="28"/>
    </location>
</feature>
<name>A0A8S9XMS0_APOLU</name>
<accession>A0A8S9XMS0</accession>
<evidence type="ECO:0000313" key="3">
    <source>
        <dbReference type="Proteomes" id="UP000466442"/>
    </source>
</evidence>
<evidence type="ECO:0000256" key="1">
    <source>
        <dbReference type="SAM" id="MobiDB-lite"/>
    </source>
</evidence>
<organism evidence="2 3">
    <name type="scientific">Apolygus lucorum</name>
    <name type="common">Small green plant bug</name>
    <name type="synonym">Lygocoris lucorum</name>
    <dbReference type="NCBI Taxonomy" id="248454"/>
    <lineage>
        <taxon>Eukaryota</taxon>
        <taxon>Metazoa</taxon>
        <taxon>Ecdysozoa</taxon>
        <taxon>Arthropoda</taxon>
        <taxon>Hexapoda</taxon>
        <taxon>Insecta</taxon>
        <taxon>Pterygota</taxon>
        <taxon>Neoptera</taxon>
        <taxon>Paraneoptera</taxon>
        <taxon>Hemiptera</taxon>
        <taxon>Heteroptera</taxon>
        <taxon>Panheteroptera</taxon>
        <taxon>Cimicomorpha</taxon>
        <taxon>Miridae</taxon>
        <taxon>Mirini</taxon>
        <taxon>Apolygus</taxon>
    </lineage>
</organism>
<dbReference type="AlphaFoldDB" id="A0A8S9XMS0"/>